<protein>
    <recommendedName>
        <fullName evidence="5">Metal-dependent hydrolase</fullName>
    </recommendedName>
</protein>
<feature type="transmembrane region" description="Helical" evidence="2">
    <location>
        <begin position="169"/>
        <end position="187"/>
    </location>
</feature>
<evidence type="ECO:0000256" key="2">
    <source>
        <dbReference type="SAM" id="Phobius"/>
    </source>
</evidence>
<sequence length="366" mass="39333">MDSLTQAVLGAAVGEAVAGEQLGRRAALWGAVAGTIPDLDVLAYPFLTEAGALRVHRGVTHGLPFAFVAAPVLGWAVWRWYRWRAARSPSASASRRAEPDARWAWTAVFFWGLLTHPVLDVFTVYGTQLLAPFSDVPFAIGSAFIIDPLYTLPLLGCLVVALATRRSGWAAAGLVVSTLVLVAGVGMQMRATATVGAALAERGVEPERVLVAAGPFTSVLWRGVAEKGDEAVPFSLHVADAPEEVAFEPALPLATFPAEGAPRPGAATLVWFSRGWLTPLDGPPDDPETVADLRFGRAGLRPEAPFVFAWDVLDDGARIRQRSLGMATRIDDMTILWQRVWRTDSPGPRRVHRRTIPTPDPDSPSP</sequence>
<dbReference type="InterPro" id="IPR007404">
    <property type="entry name" value="YdjM-like"/>
</dbReference>
<dbReference type="AlphaFoldDB" id="A0A271IYY8"/>
<name>A0A271IYY8_9BACT</name>
<evidence type="ECO:0008006" key="5">
    <source>
        <dbReference type="Google" id="ProtNLM"/>
    </source>
</evidence>
<keyword evidence="2" id="KW-0812">Transmembrane</keyword>
<dbReference type="RefSeq" id="WP_095509945.1">
    <property type="nucleotide sequence ID" value="NZ_MQWD01000001.1"/>
</dbReference>
<dbReference type="EMBL" id="MQWD01000001">
    <property type="protein sequence ID" value="PAP76297.1"/>
    <property type="molecule type" value="Genomic_DNA"/>
</dbReference>
<evidence type="ECO:0000313" key="4">
    <source>
        <dbReference type="Proteomes" id="UP000216339"/>
    </source>
</evidence>
<feature type="transmembrane region" description="Helical" evidence="2">
    <location>
        <begin position="102"/>
        <end position="119"/>
    </location>
</feature>
<keyword evidence="2" id="KW-0472">Membrane</keyword>
<dbReference type="Pfam" id="PF04307">
    <property type="entry name" value="YdjM"/>
    <property type="match status" value="1"/>
</dbReference>
<feature type="transmembrane region" description="Helical" evidence="2">
    <location>
        <begin position="63"/>
        <end position="81"/>
    </location>
</feature>
<dbReference type="Proteomes" id="UP000216339">
    <property type="component" value="Unassembled WGS sequence"/>
</dbReference>
<proteinExistence type="predicted"/>
<dbReference type="InterPro" id="IPR053170">
    <property type="entry name" value="Transcription_regulator"/>
</dbReference>
<evidence type="ECO:0000256" key="1">
    <source>
        <dbReference type="SAM" id="MobiDB-lite"/>
    </source>
</evidence>
<reference evidence="3 4" key="1">
    <citation type="submission" date="2016-11" db="EMBL/GenBank/DDBJ databases">
        <title>Study of marine rhodopsin-containing bacteria.</title>
        <authorList>
            <person name="Yoshizawa S."/>
            <person name="Kumagai Y."/>
            <person name="Kogure K."/>
        </authorList>
    </citation>
    <scope>NUCLEOTIDE SEQUENCE [LARGE SCALE GENOMIC DNA]</scope>
    <source>
        <strain evidence="3 4">SAORIC-28</strain>
    </source>
</reference>
<feature type="region of interest" description="Disordered" evidence="1">
    <location>
        <begin position="346"/>
        <end position="366"/>
    </location>
</feature>
<gene>
    <name evidence="3" type="ORF">BSZ37_07470</name>
</gene>
<organism evidence="3 4">
    <name type="scientific">Rubrivirga marina</name>
    <dbReference type="NCBI Taxonomy" id="1196024"/>
    <lineage>
        <taxon>Bacteria</taxon>
        <taxon>Pseudomonadati</taxon>
        <taxon>Rhodothermota</taxon>
        <taxon>Rhodothermia</taxon>
        <taxon>Rhodothermales</taxon>
        <taxon>Rubricoccaceae</taxon>
        <taxon>Rubrivirga</taxon>
    </lineage>
</organism>
<dbReference type="PANTHER" id="PTHR40031:SF1">
    <property type="entry name" value="MEMBRANE-BOUND METAL-DEPENDENT HYDROLASE"/>
    <property type="match status" value="1"/>
</dbReference>
<keyword evidence="2" id="KW-1133">Transmembrane helix</keyword>
<keyword evidence="4" id="KW-1185">Reference proteome</keyword>
<dbReference type="PANTHER" id="PTHR40031">
    <property type="entry name" value="HYPOTHETICAL MEMBRANE SPANNING PROTEIN"/>
    <property type="match status" value="1"/>
</dbReference>
<accession>A0A271IYY8</accession>
<evidence type="ECO:0000313" key="3">
    <source>
        <dbReference type="EMBL" id="PAP76297.1"/>
    </source>
</evidence>
<dbReference type="OrthoDB" id="9781927at2"/>
<comment type="caution">
    <text evidence="3">The sequence shown here is derived from an EMBL/GenBank/DDBJ whole genome shotgun (WGS) entry which is preliminary data.</text>
</comment>
<feature type="transmembrane region" description="Helical" evidence="2">
    <location>
        <begin position="139"/>
        <end position="162"/>
    </location>
</feature>